<protein>
    <submittedName>
        <fullName evidence="1">Uncharacterized protein</fullName>
    </submittedName>
</protein>
<dbReference type="Proteomes" id="UP000005496">
    <property type="component" value="Unassembled WGS sequence"/>
</dbReference>
<dbReference type="AlphaFoldDB" id="D6SQV7"/>
<keyword evidence="2" id="KW-1185">Reference proteome</keyword>
<dbReference type="EMBL" id="ACJN02000002">
    <property type="protein sequence ID" value="EFI35133.1"/>
    <property type="molecule type" value="Genomic_DNA"/>
</dbReference>
<proteinExistence type="predicted"/>
<accession>D6SQV7</accession>
<gene>
    <name evidence="1" type="ORF">Dthio_PD2528</name>
</gene>
<evidence type="ECO:0000313" key="2">
    <source>
        <dbReference type="Proteomes" id="UP000005496"/>
    </source>
</evidence>
<organism evidence="1 2">
    <name type="scientific">Desulfonatronospira thiodismutans ASO3-1</name>
    <dbReference type="NCBI Taxonomy" id="555779"/>
    <lineage>
        <taxon>Bacteria</taxon>
        <taxon>Pseudomonadati</taxon>
        <taxon>Thermodesulfobacteriota</taxon>
        <taxon>Desulfovibrionia</taxon>
        <taxon>Desulfovibrionales</taxon>
        <taxon>Desulfonatronovibrionaceae</taxon>
        <taxon>Desulfonatronospira</taxon>
    </lineage>
</organism>
<name>D6SQV7_9BACT</name>
<reference evidence="1" key="1">
    <citation type="submission" date="2010-05" db="EMBL/GenBank/DDBJ databases">
        <title>The draft genome of Desulfonatronospira thiodismutans ASO3-1.</title>
        <authorList>
            <consortium name="US DOE Joint Genome Institute (JGI-PGF)"/>
            <person name="Lucas S."/>
            <person name="Copeland A."/>
            <person name="Lapidus A."/>
            <person name="Cheng J.-F."/>
            <person name="Bruce D."/>
            <person name="Goodwin L."/>
            <person name="Pitluck S."/>
            <person name="Chertkov O."/>
            <person name="Brettin T."/>
            <person name="Detter J.C."/>
            <person name="Han C."/>
            <person name="Land M.L."/>
            <person name="Hauser L."/>
            <person name="Kyrpides N."/>
            <person name="Mikhailova N."/>
            <person name="Muyzer G."/>
            <person name="Woyke T."/>
        </authorList>
    </citation>
    <scope>NUCLEOTIDE SEQUENCE [LARGE SCALE GENOMIC DNA]</scope>
    <source>
        <strain evidence="1">ASO3-1</strain>
    </source>
</reference>
<sequence length="32" mass="3665">MDAYNQLEGKDVLAGRPAKLPFTLSRIRYIDI</sequence>
<evidence type="ECO:0000313" key="1">
    <source>
        <dbReference type="EMBL" id="EFI35133.1"/>
    </source>
</evidence>
<comment type="caution">
    <text evidence="1">The sequence shown here is derived from an EMBL/GenBank/DDBJ whole genome shotgun (WGS) entry which is preliminary data.</text>
</comment>